<gene>
    <name evidence="1" type="ORF">D4A81_07010</name>
</gene>
<dbReference type="EMBL" id="CP032364">
    <property type="protein sequence ID" value="AYA99705.1"/>
    <property type="molecule type" value="Genomic_DNA"/>
</dbReference>
<sequence length="134" mass="15421">MKSDFLDYVIYKIILSIPIRQETEAEVDEYVICDNEYLRATFLGIGDSFGYVTLDVKLENKTDGEITVIPMDSSVDDVMVQFLSGLPATMQGHKSMNQAWLIGSEPQNNIEFKLWIVDENWSDLYKTETIRLVR</sequence>
<dbReference type="RefSeq" id="WP_111526097.1">
    <property type="nucleotide sequence ID" value="NZ_CP032364.1"/>
</dbReference>
<protein>
    <submittedName>
        <fullName evidence="1">Uncharacterized protein</fullName>
    </submittedName>
</protein>
<dbReference type="Proteomes" id="UP000265562">
    <property type="component" value="Chromosome"/>
</dbReference>
<name>A0A385Q0I1_9FIRM</name>
<dbReference type="KEGG" id="lua:D4A81_07010"/>
<evidence type="ECO:0000313" key="2">
    <source>
        <dbReference type="Proteomes" id="UP000265562"/>
    </source>
</evidence>
<proteinExistence type="predicted"/>
<accession>A0A385Q0I1</accession>
<keyword evidence="2" id="KW-1185">Reference proteome</keyword>
<evidence type="ECO:0000313" key="1">
    <source>
        <dbReference type="EMBL" id="AYA99705.1"/>
    </source>
</evidence>
<organism evidence="1 2">
    <name type="scientific">Lachnoanaerobaculum umeaense</name>
    <dbReference type="NCBI Taxonomy" id="617123"/>
    <lineage>
        <taxon>Bacteria</taxon>
        <taxon>Bacillati</taxon>
        <taxon>Bacillota</taxon>
        <taxon>Clostridia</taxon>
        <taxon>Lachnospirales</taxon>
        <taxon>Lachnospiraceae</taxon>
        <taxon>Lachnoanaerobaculum</taxon>
    </lineage>
</organism>
<reference evidence="1 2" key="1">
    <citation type="submission" date="2018-09" db="EMBL/GenBank/DDBJ databases">
        <title>Genome sequencing of Lachnoanaerobaculum umeaense DSM 23576.</title>
        <authorList>
            <person name="Kook J.-K."/>
            <person name="Park S.-N."/>
            <person name="Lim Y.K."/>
        </authorList>
    </citation>
    <scope>NUCLEOTIDE SEQUENCE [LARGE SCALE GENOMIC DNA]</scope>
    <source>
        <strain evidence="2">DSM 23576 \ CCUG 58757</strain>
    </source>
</reference>
<dbReference type="AlphaFoldDB" id="A0A385Q0I1"/>